<keyword evidence="5 8" id="KW-0812">Transmembrane</keyword>
<protein>
    <submittedName>
        <fullName evidence="10 11">Arsenite efflux pump</fullName>
    </submittedName>
</protein>
<evidence type="ECO:0000256" key="8">
    <source>
        <dbReference type="PIRNR" id="PIRNR005508"/>
    </source>
</evidence>
<dbReference type="RefSeq" id="WP_011823817.1">
    <property type="nucleotide sequence ID" value="NC_008819.1"/>
</dbReference>
<dbReference type="GO" id="GO:0015297">
    <property type="term" value="F:antiporter activity"/>
    <property type="evidence" value="ECO:0007669"/>
    <property type="project" value="UniProtKB-UniRule"/>
</dbReference>
<evidence type="ECO:0000256" key="6">
    <source>
        <dbReference type="ARBA" id="ARBA00022989"/>
    </source>
</evidence>
<feature type="transmembrane region" description="Helical" evidence="9">
    <location>
        <begin position="74"/>
        <end position="102"/>
    </location>
</feature>
<keyword evidence="6 8" id="KW-1133">Transmembrane helix</keyword>
<reference evidence="11" key="2">
    <citation type="submission" date="2006-11" db="EMBL/GenBank/DDBJ databases">
        <authorList>
            <person name="Chisholm S."/>
            <person name="Huang K."/>
            <person name="Martiny A."/>
            <person name="Kettler G."/>
            <person name="Coleman M."/>
            <person name="Keller K."/>
            <person name="Arkin A."/>
            <person name="Coe A."/>
            <person name="Rodrigue S."/>
            <person name="Ferriera S."/>
            <person name="Johnson J."/>
            <person name="Kravitz S."/>
            <person name="Beeson K."/>
            <person name="Sutton G."/>
            <person name="Rogers Y.-H."/>
            <person name="Friedman R."/>
            <person name="Frazier M."/>
            <person name="Venter J.C."/>
        </authorList>
    </citation>
    <scope>NUCLEOTIDE SEQUENCE</scope>
    <source>
        <strain evidence="11">NATL1A</strain>
    </source>
</reference>
<comment type="similarity">
    <text evidence="2 8">Belongs to the arsenical resistance-3 (ACR3) (TC 2.A.59) family.</text>
</comment>
<feature type="transmembrane region" description="Helical" evidence="9">
    <location>
        <begin position="148"/>
        <end position="168"/>
    </location>
</feature>
<dbReference type="Gene3D" id="1.20.1530.20">
    <property type="match status" value="1"/>
</dbReference>
<dbReference type="GO" id="GO:0015104">
    <property type="term" value="F:antimonite transmembrane transporter activity"/>
    <property type="evidence" value="ECO:0007669"/>
    <property type="project" value="TreeGrafter"/>
</dbReference>
<evidence type="ECO:0000256" key="3">
    <source>
        <dbReference type="ARBA" id="ARBA00022448"/>
    </source>
</evidence>
<sequence>MSFVDRYLSYFIAVSMILGVSIGSIFPNVSNYISSLELTGINLPIAFLIWGMIIPMMLSINFNSIIKIKDRPQAILITVIVNWLIKPILMTGIAILFINNIFSTWIDTGKASEYISGMILLGVAPCTAMVFVWSNLVKGNSNYTLVQVIINDLILLFAFAPIASFLLGVNQIKIPLWTIFNSVLIYVFIPLLFCLLMKKIVNNAAKIHMINNFLKPVSGICLVLTVLFLFLVQASEVINNPFQILLIAIPLIIQTFLIFFIAAILMRIFNQEKSIAGPASMIGASNFFELAVAIAISLFGVNSGAATATVVGVLVEVPVMLSLVGIVNNNDYLFPTRAKSFN</sequence>
<dbReference type="InterPro" id="IPR004706">
    <property type="entry name" value="Arsenical-R_Acr3"/>
</dbReference>
<feature type="transmembrane region" description="Helical" evidence="9">
    <location>
        <begin position="114"/>
        <end position="136"/>
    </location>
</feature>
<dbReference type="NCBIfam" id="TIGR00832">
    <property type="entry name" value="acr3"/>
    <property type="match status" value="1"/>
</dbReference>
<evidence type="ECO:0000256" key="5">
    <source>
        <dbReference type="ARBA" id="ARBA00022692"/>
    </source>
</evidence>
<proteinExistence type="inferred from homology"/>
<dbReference type="HOGENOM" id="CLU_022869_0_2_3"/>
<evidence type="ECO:0000313" key="10">
    <source>
        <dbReference type="EMBL" id="ABI21867.1"/>
    </source>
</evidence>
<name>Q0GLJ4_PROM1</name>
<dbReference type="Pfam" id="PF01758">
    <property type="entry name" value="SBF"/>
    <property type="match status" value="1"/>
</dbReference>
<dbReference type="PANTHER" id="PTHR43057">
    <property type="entry name" value="ARSENITE EFFLUX TRANSPORTER"/>
    <property type="match status" value="1"/>
</dbReference>
<dbReference type="PIRSF" id="PIRSF005508">
    <property type="entry name" value="Acr3"/>
    <property type="match status" value="1"/>
</dbReference>
<keyword evidence="7 8" id="KW-0472">Membrane</keyword>
<feature type="transmembrane region" description="Helical" evidence="9">
    <location>
        <begin position="217"/>
        <end position="238"/>
    </location>
</feature>
<evidence type="ECO:0000256" key="7">
    <source>
        <dbReference type="ARBA" id="ARBA00023136"/>
    </source>
</evidence>
<feature type="transmembrane region" description="Helical" evidence="9">
    <location>
        <begin position="281"/>
        <end position="299"/>
    </location>
</feature>
<dbReference type="InterPro" id="IPR002657">
    <property type="entry name" value="BilAc:Na_symport/Acr3"/>
</dbReference>
<reference evidence="10" key="1">
    <citation type="journal article" date="2006" name="Proc. Natl. Acad. Sci. U.S.A.">
        <title>Phosphate acquisition genes in Prochlorococcus ecotypes: evidence for genome-wide adaptation.</title>
        <authorList>
            <person name="Martiny A.C."/>
            <person name="Coleman M.L."/>
            <person name="Chisholm S.W."/>
        </authorList>
    </citation>
    <scope>NUCLEOTIDE SEQUENCE</scope>
    <source>
        <strain evidence="10">NATL1A</strain>
    </source>
</reference>
<organism evidence="10">
    <name type="scientific">Prochlorococcus marinus (strain NATL1A)</name>
    <dbReference type="NCBI Taxonomy" id="167555"/>
    <lineage>
        <taxon>Bacteria</taxon>
        <taxon>Bacillati</taxon>
        <taxon>Cyanobacteriota</taxon>
        <taxon>Cyanophyceae</taxon>
        <taxon>Synechococcales</taxon>
        <taxon>Prochlorococcaceae</taxon>
        <taxon>Prochlorococcus</taxon>
    </lineage>
</organism>
<dbReference type="eggNOG" id="COG0798">
    <property type="taxonomic scope" value="Bacteria"/>
</dbReference>
<keyword evidence="3 8" id="KW-0813">Transport</keyword>
<reference evidence="12" key="3">
    <citation type="journal article" date="2007" name="PLoS Genet.">
        <title>Patterns and implications of gene gain and loss in the evolution of Prochlorococcus.</title>
        <authorList>
            <person name="Kettler G.C."/>
            <person name="Martiny A.C."/>
            <person name="Huang K."/>
            <person name="Zucker J."/>
            <person name="Coleman M.L."/>
            <person name="Rodrigue S."/>
            <person name="Chen F."/>
            <person name="Lapidus A."/>
            <person name="Ferriera S."/>
            <person name="Johnson J."/>
            <person name="Steglich C."/>
            <person name="Church G.M."/>
            <person name="Richardson P."/>
            <person name="Chisholm S.W."/>
        </authorList>
    </citation>
    <scope>NUCLEOTIDE SEQUENCE [LARGE SCALE GENOMIC DNA]</scope>
    <source>
        <strain evidence="12">NATL1A</strain>
    </source>
</reference>
<evidence type="ECO:0000256" key="1">
    <source>
        <dbReference type="ARBA" id="ARBA00004651"/>
    </source>
</evidence>
<dbReference type="EMBL" id="CP000553">
    <property type="protein sequence ID" value="ABM75717.1"/>
    <property type="molecule type" value="Genomic_DNA"/>
</dbReference>
<feature type="transmembrane region" description="Helical" evidence="9">
    <location>
        <begin position="244"/>
        <end position="269"/>
    </location>
</feature>
<feature type="transmembrane region" description="Helical" evidence="9">
    <location>
        <begin position="305"/>
        <end position="327"/>
    </location>
</feature>
<dbReference type="Proteomes" id="UP000002592">
    <property type="component" value="Chromosome"/>
</dbReference>
<evidence type="ECO:0000256" key="4">
    <source>
        <dbReference type="ARBA" id="ARBA00022475"/>
    </source>
</evidence>
<evidence type="ECO:0000313" key="12">
    <source>
        <dbReference type="Proteomes" id="UP000002592"/>
    </source>
</evidence>
<evidence type="ECO:0000256" key="9">
    <source>
        <dbReference type="SAM" id="Phobius"/>
    </source>
</evidence>
<keyword evidence="4 8" id="KW-1003">Cell membrane</keyword>
<feature type="transmembrane region" description="Helical" evidence="9">
    <location>
        <begin position="7"/>
        <end position="29"/>
    </location>
</feature>
<dbReference type="KEGG" id="pme:NATL1_11591"/>
<feature type="transmembrane region" description="Helical" evidence="9">
    <location>
        <begin position="41"/>
        <end position="62"/>
    </location>
</feature>
<dbReference type="InterPro" id="IPR038770">
    <property type="entry name" value="Na+/solute_symporter_sf"/>
</dbReference>
<dbReference type="AlphaFoldDB" id="Q0GLJ4"/>
<evidence type="ECO:0000313" key="11">
    <source>
        <dbReference type="EMBL" id="ABM75717.1"/>
    </source>
</evidence>
<dbReference type="PANTHER" id="PTHR43057:SF1">
    <property type="entry name" value="ARSENICAL-RESISTANCE PROTEIN 3"/>
    <property type="match status" value="1"/>
</dbReference>
<dbReference type="EMBL" id="DQ856308">
    <property type="protein sequence ID" value="ABI21867.1"/>
    <property type="molecule type" value="Genomic_DNA"/>
</dbReference>
<gene>
    <name evidence="11" type="ordered locus">NATL1_11591</name>
</gene>
<evidence type="ECO:0000256" key="2">
    <source>
        <dbReference type="ARBA" id="ARBA00010110"/>
    </source>
</evidence>
<feature type="transmembrane region" description="Helical" evidence="9">
    <location>
        <begin position="174"/>
        <end position="196"/>
    </location>
</feature>
<comment type="subcellular location">
    <subcellularLocation>
        <location evidence="1 8">Cell membrane</location>
        <topology evidence="1 8">Multi-pass membrane protein</topology>
    </subcellularLocation>
</comment>
<dbReference type="GO" id="GO:0005886">
    <property type="term" value="C:plasma membrane"/>
    <property type="evidence" value="ECO:0007669"/>
    <property type="project" value="UniProtKB-SubCell"/>
</dbReference>
<dbReference type="GO" id="GO:0015105">
    <property type="term" value="F:arsenite transmembrane transporter activity"/>
    <property type="evidence" value="ECO:0007669"/>
    <property type="project" value="TreeGrafter"/>
</dbReference>
<accession>Q0GLJ4</accession>